<dbReference type="CDD" id="cd05327">
    <property type="entry name" value="retinol-DH_like_SDR_c_like"/>
    <property type="match status" value="1"/>
</dbReference>
<dbReference type="PRINTS" id="PR00081">
    <property type="entry name" value="GDHRDH"/>
</dbReference>
<dbReference type="Gene3D" id="3.40.50.720">
    <property type="entry name" value="NAD(P)-binding Rossmann-like Domain"/>
    <property type="match status" value="1"/>
</dbReference>
<protein>
    <submittedName>
        <fullName evidence="2">Retinol dehydrogenase 13-like</fullName>
    </submittedName>
</protein>
<dbReference type="STRING" id="10195.A0A3M7QGF9"/>
<name>A0A3M7QGF9_BRAPC</name>
<comment type="caution">
    <text evidence="2">The sequence shown here is derived from an EMBL/GenBank/DDBJ whole genome shotgun (WGS) entry which is preliminary data.</text>
</comment>
<dbReference type="SUPFAM" id="SSF51735">
    <property type="entry name" value="NAD(P)-binding Rossmann-fold domains"/>
    <property type="match status" value="1"/>
</dbReference>
<accession>A0A3M7QGF9</accession>
<dbReference type="InterPro" id="IPR002347">
    <property type="entry name" value="SDR_fam"/>
</dbReference>
<organism evidence="2 3">
    <name type="scientific">Brachionus plicatilis</name>
    <name type="common">Marine rotifer</name>
    <name type="synonym">Brachionus muelleri</name>
    <dbReference type="NCBI Taxonomy" id="10195"/>
    <lineage>
        <taxon>Eukaryota</taxon>
        <taxon>Metazoa</taxon>
        <taxon>Spiralia</taxon>
        <taxon>Gnathifera</taxon>
        <taxon>Rotifera</taxon>
        <taxon>Eurotatoria</taxon>
        <taxon>Monogononta</taxon>
        <taxon>Pseudotrocha</taxon>
        <taxon>Ploima</taxon>
        <taxon>Brachionidae</taxon>
        <taxon>Brachionus</taxon>
    </lineage>
</organism>
<dbReference type="EMBL" id="REGN01006226">
    <property type="protein sequence ID" value="RNA10369.1"/>
    <property type="molecule type" value="Genomic_DNA"/>
</dbReference>
<dbReference type="Pfam" id="PF00106">
    <property type="entry name" value="adh_short"/>
    <property type="match status" value="1"/>
</dbReference>
<keyword evidence="1" id="KW-0560">Oxidoreductase</keyword>
<evidence type="ECO:0000313" key="2">
    <source>
        <dbReference type="EMBL" id="RNA10369.1"/>
    </source>
</evidence>
<keyword evidence="3" id="KW-1185">Reference proteome</keyword>
<dbReference type="PANTHER" id="PTHR43157">
    <property type="entry name" value="PHOSPHATIDYLINOSITOL-GLYCAN BIOSYNTHESIS CLASS F PROTEIN-RELATED"/>
    <property type="match status" value="1"/>
</dbReference>
<gene>
    <name evidence="2" type="ORF">BpHYR1_045503</name>
</gene>
<dbReference type="InterPro" id="IPR036291">
    <property type="entry name" value="NAD(P)-bd_dom_sf"/>
</dbReference>
<dbReference type="Proteomes" id="UP000276133">
    <property type="component" value="Unassembled WGS sequence"/>
</dbReference>
<dbReference type="AlphaFoldDB" id="A0A3M7QGF9"/>
<dbReference type="GO" id="GO:0016491">
    <property type="term" value="F:oxidoreductase activity"/>
    <property type="evidence" value="ECO:0007669"/>
    <property type="project" value="UniProtKB-KW"/>
</dbReference>
<proteinExistence type="predicted"/>
<evidence type="ECO:0000313" key="3">
    <source>
        <dbReference type="Proteomes" id="UP000276133"/>
    </source>
</evidence>
<dbReference type="PANTHER" id="PTHR43157:SF31">
    <property type="entry name" value="PHOSPHATIDYLINOSITOL-GLYCAN BIOSYNTHESIS CLASS F PROTEIN"/>
    <property type="match status" value="1"/>
</dbReference>
<evidence type="ECO:0000256" key="1">
    <source>
        <dbReference type="ARBA" id="ARBA00023002"/>
    </source>
</evidence>
<sequence length="335" mass="38536">MENIMSFIKNNQKEIILGSVLFFGVVLIKRKLRSNPQFELIKNIRLNEKVAIITGANTGIGYETALDLAKRGATVILACRNMNESQKAAEKIKRQSGNSNVCIEKLDLASFESIRNFCSKIMADYKKIDILVNNAGIASCPKQVTVDGFDLQLQTNYLGHFLLTRLLLESLKQSNDCRVVNLTSKLYEKASIRWNDINMSENYSPMEMYTQSKLCLILFTNYMKDYLRQLGIGNIKAYSVSPGFVLTELSRYREKNLILKILKFIFYPLIWYLLRTPRQGAECSIYCCVKPNLVEKEGFYFRNCEPTKLLPHVDNKNDEVRLWNLSENLLKECNV</sequence>
<dbReference type="OrthoDB" id="191139at2759"/>
<reference evidence="2 3" key="1">
    <citation type="journal article" date="2018" name="Sci. Rep.">
        <title>Genomic signatures of local adaptation to the degree of environmental predictability in rotifers.</title>
        <authorList>
            <person name="Franch-Gras L."/>
            <person name="Hahn C."/>
            <person name="Garcia-Roger E.M."/>
            <person name="Carmona M.J."/>
            <person name="Serra M."/>
            <person name="Gomez A."/>
        </authorList>
    </citation>
    <scope>NUCLEOTIDE SEQUENCE [LARGE SCALE GENOMIC DNA]</scope>
    <source>
        <strain evidence="2">HYR1</strain>
    </source>
</reference>